<keyword evidence="1" id="KW-0732">Signal</keyword>
<feature type="signal peptide" evidence="1">
    <location>
        <begin position="1"/>
        <end position="23"/>
    </location>
</feature>
<feature type="chain" id="PRO_5010743648" evidence="1">
    <location>
        <begin position="24"/>
        <end position="108"/>
    </location>
</feature>
<gene>
    <name evidence="2" type="ORF">AVR91_0235350</name>
</gene>
<evidence type="ECO:0000313" key="2">
    <source>
        <dbReference type="EMBL" id="ONF63141.1"/>
    </source>
</evidence>
<name>A0A1W2LJX4_9PSEU</name>
<dbReference type="Proteomes" id="UP000076660">
    <property type="component" value="Unassembled WGS sequence"/>
</dbReference>
<comment type="caution">
    <text evidence="2">The sequence shown here is derived from an EMBL/GenBank/DDBJ whole genome shotgun (WGS) entry which is preliminary data.</text>
</comment>
<dbReference type="AlphaFoldDB" id="A0A1W2LJX4"/>
<proteinExistence type="predicted"/>
<dbReference type="RefSeq" id="WP_063273391.1">
    <property type="nucleotide sequence ID" value="NZ_LQMT02000038.1"/>
</dbReference>
<evidence type="ECO:0000313" key="3">
    <source>
        <dbReference type="Proteomes" id="UP000076660"/>
    </source>
</evidence>
<evidence type="ECO:0000256" key="1">
    <source>
        <dbReference type="SAM" id="SignalP"/>
    </source>
</evidence>
<organism evidence="2 3">
    <name type="scientific">Amycolatopsis keratiniphila subsp. keratiniphila</name>
    <dbReference type="NCBI Taxonomy" id="227715"/>
    <lineage>
        <taxon>Bacteria</taxon>
        <taxon>Bacillati</taxon>
        <taxon>Actinomycetota</taxon>
        <taxon>Actinomycetes</taxon>
        <taxon>Pseudonocardiales</taxon>
        <taxon>Pseudonocardiaceae</taxon>
        <taxon>Amycolatopsis</taxon>
        <taxon>Amycolatopsis japonica group</taxon>
    </lineage>
</organism>
<protein>
    <submittedName>
        <fullName evidence="2">Uncharacterized protein</fullName>
    </submittedName>
</protein>
<dbReference type="EMBL" id="LQMT02000038">
    <property type="protein sequence ID" value="ONF63141.1"/>
    <property type="molecule type" value="Genomic_DNA"/>
</dbReference>
<sequence>MKRLATAILIGAAAVVLPATAEAAPASALITCGTYDEDRGDHLAYFYGNCNSGGKEVVVQVWKSWNGVQNIYQHDICVASHEVGHLGNSPKDAAPSYGYFGKNTGRAC</sequence>
<reference evidence="2 3" key="1">
    <citation type="submission" date="2016-12" db="EMBL/GenBank/DDBJ databases">
        <title>Amycolatopsis keratiniphila subsp. keratiniphila genome sequencing and assembly.</title>
        <authorList>
            <person name="Mayilraj S."/>
            <person name="Kaur N."/>
        </authorList>
    </citation>
    <scope>NUCLEOTIDE SEQUENCE [LARGE SCALE GENOMIC DNA]</scope>
    <source>
        <strain evidence="2 3">DSM 44409</strain>
    </source>
</reference>
<accession>A0A1W2LJX4</accession>